<evidence type="ECO:0000313" key="2">
    <source>
        <dbReference type="EMBL" id="OCK82702.1"/>
    </source>
</evidence>
<feature type="region of interest" description="Disordered" evidence="1">
    <location>
        <begin position="1"/>
        <end position="60"/>
    </location>
</feature>
<dbReference type="AlphaFoldDB" id="A0A8E2EET2"/>
<evidence type="ECO:0000256" key="1">
    <source>
        <dbReference type="SAM" id="MobiDB-lite"/>
    </source>
</evidence>
<proteinExistence type="predicted"/>
<sequence>MDRSERAPQPTYYQEPPVQQSSQYRHQGGSNPQINQYQSQGASVQQSSQHQPIASAVTKEDPYSHVKSLPLFPIYAQSDTDALNKAINRINRRQLPRNDIHSPLANASADLSMSMQTRPRITLILTRYATTKYCEFPGIIVDVVETRGNSSWQGNGIRLRTSRECCIMVRDKWKIRLKAGSMWSKNANWKPVETISVEAEKDKMVPLGIVERWQRPVAVAERMEIWRRFEKDYKTPAISEAP</sequence>
<evidence type="ECO:0000313" key="3">
    <source>
        <dbReference type="Proteomes" id="UP000250266"/>
    </source>
</evidence>
<dbReference type="OrthoDB" id="3920656at2759"/>
<dbReference type="Proteomes" id="UP000250266">
    <property type="component" value="Unassembled WGS sequence"/>
</dbReference>
<protein>
    <submittedName>
        <fullName evidence="2">Uncharacterized protein</fullName>
    </submittedName>
</protein>
<name>A0A8E2EET2_9PEZI</name>
<organism evidence="2 3">
    <name type="scientific">Lepidopterella palustris CBS 459.81</name>
    <dbReference type="NCBI Taxonomy" id="1314670"/>
    <lineage>
        <taxon>Eukaryota</taxon>
        <taxon>Fungi</taxon>
        <taxon>Dikarya</taxon>
        <taxon>Ascomycota</taxon>
        <taxon>Pezizomycotina</taxon>
        <taxon>Dothideomycetes</taxon>
        <taxon>Pleosporomycetidae</taxon>
        <taxon>Mytilinidiales</taxon>
        <taxon>Argynnaceae</taxon>
        <taxon>Lepidopterella</taxon>
    </lineage>
</organism>
<keyword evidence="3" id="KW-1185">Reference proteome</keyword>
<feature type="compositionally biased region" description="Low complexity" evidence="1">
    <location>
        <begin position="36"/>
        <end position="51"/>
    </location>
</feature>
<accession>A0A8E2EET2</accession>
<gene>
    <name evidence="2" type="ORF">K432DRAFT_402657</name>
</gene>
<reference evidence="2 3" key="1">
    <citation type="journal article" date="2016" name="Nat. Commun.">
        <title>Ectomycorrhizal ecology is imprinted in the genome of the dominant symbiotic fungus Cenococcum geophilum.</title>
        <authorList>
            <consortium name="DOE Joint Genome Institute"/>
            <person name="Peter M."/>
            <person name="Kohler A."/>
            <person name="Ohm R.A."/>
            <person name="Kuo A."/>
            <person name="Krutzmann J."/>
            <person name="Morin E."/>
            <person name="Arend M."/>
            <person name="Barry K.W."/>
            <person name="Binder M."/>
            <person name="Choi C."/>
            <person name="Clum A."/>
            <person name="Copeland A."/>
            <person name="Grisel N."/>
            <person name="Haridas S."/>
            <person name="Kipfer T."/>
            <person name="LaButti K."/>
            <person name="Lindquist E."/>
            <person name="Lipzen A."/>
            <person name="Maire R."/>
            <person name="Meier B."/>
            <person name="Mihaltcheva S."/>
            <person name="Molinier V."/>
            <person name="Murat C."/>
            <person name="Poggeler S."/>
            <person name="Quandt C.A."/>
            <person name="Sperisen C."/>
            <person name="Tritt A."/>
            <person name="Tisserant E."/>
            <person name="Crous P.W."/>
            <person name="Henrissat B."/>
            <person name="Nehls U."/>
            <person name="Egli S."/>
            <person name="Spatafora J.W."/>
            <person name="Grigoriev I.V."/>
            <person name="Martin F.M."/>
        </authorList>
    </citation>
    <scope>NUCLEOTIDE SEQUENCE [LARGE SCALE GENOMIC DNA]</scope>
    <source>
        <strain evidence="2 3">CBS 459.81</strain>
    </source>
</reference>
<feature type="compositionally biased region" description="Polar residues" evidence="1">
    <location>
        <begin position="17"/>
        <end position="35"/>
    </location>
</feature>
<dbReference type="EMBL" id="KV744880">
    <property type="protein sequence ID" value="OCK82702.1"/>
    <property type="molecule type" value="Genomic_DNA"/>
</dbReference>